<reference evidence="10" key="1">
    <citation type="submission" date="2017-08" db="EMBL/GenBank/DDBJ databases">
        <authorList>
            <person name="Alvarez-Ponce D."/>
            <person name="Weitzman C.L."/>
            <person name="Tillett R.L."/>
            <person name="Sandmeier F.C."/>
            <person name="Tracy C.R."/>
        </authorList>
    </citation>
    <scope>NUCLEOTIDE SEQUENCE [LARGE SCALE GENOMIC DNA]</scope>
    <source>
        <strain evidence="10">723</strain>
    </source>
</reference>
<evidence type="ECO:0000256" key="6">
    <source>
        <dbReference type="ARBA" id="ARBA00023065"/>
    </source>
</evidence>
<comment type="subcellular location">
    <subcellularLocation>
        <location evidence="1">Cell membrane</location>
        <topology evidence="1">Multi-pass membrane protein</topology>
    </subcellularLocation>
</comment>
<dbReference type="PANTHER" id="PTHR32024">
    <property type="entry name" value="TRK SYSTEM POTASSIUM UPTAKE PROTEIN TRKG-RELATED"/>
    <property type="match status" value="1"/>
</dbReference>
<evidence type="ECO:0000256" key="8">
    <source>
        <dbReference type="SAM" id="Phobius"/>
    </source>
</evidence>
<feature type="transmembrane region" description="Helical" evidence="8">
    <location>
        <begin position="233"/>
        <end position="255"/>
    </location>
</feature>
<evidence type="ECO:0000256" key="4">
    <source>
        <dbReference type="ARBA" id="ARBA00022692"/>
    </source>
</evidence>
<dbReference type="InterPro" id="IPR003445">
    <property type="entry name" value="Cat_transpt"/>
</dbReference>
<keyword evidence="5 8" id="KW-1133">Transmembrane helix</keyword>
<evidence type="ECO:0000256" key="5">
    <source>
        <dbReference type="ARBA" id="ARBA00022989"/>
    </source>
</evidence>
<accession>A0A269TJY2</accession>
<feature type="transmembrane region" description="Helical" evidence="8">
    <location>
        <begin position="290"/>
        <end position="309"/>
    </location>
</feature>
<proteinExistence type="predicted"/>
<feature type="transmembrane region" description="Helical" evidence="8">
    <location>
        <begin position="418"/>
        <end position="442"/>
    </location>
</feature>
<evidence type="ECO:0000313" key="10">
    <source>
        <dbReference type="Proteomes" id="UP000216943"/>
    </source>
</evidence>
<evidence type="ECO:0008006" key="11">
    <source>
        <dbReference type="Google" id="ProtNLM"/>
    </source>
</evidence>
<dbReference type="EMBL" id="NQNY01000014">
    <property type="protein sequence ID" value="PAK21055.1"/>
    <property type="molecule type" value="Genomic_DNA"/>
</dbReference>
<evidence type="ECO:0000256" key="3">
    <source>
        <dbReference type="ARBA" id="ARBA00022475"/>
    </source>
</evidence>
<dbReference type="Proteomes" id="UP000216943">
    <property type="component" value="Unassembled WGS sequence"/>
</dbReference>
<dbReference type="Pfam" id="PF02386">
    <property type="entry name" value="TrkH"/>
    <property type="match status" value="1"/>
</dbReference>
<keyword evidence="6" id="KW-0406">Ion transport</keyword>
<keyword evidence="7 8" id="KW-0472">Membrane</keyword>
<evidence type="ECO:0000256" key="7">
    <source>
        <dbReference type="ARBA" id="ARBA00023136"/>
    </source>
</evidence>
<gene>
    <name evidence="9" type="ORF">CJJ23_03960</name>
</gene>
<keyword evidence="3" id="KW-1003">Cell membrane</keyword>
<feature type="transmembrane region" description="Helical" evidence="8">
    <location>
        <begin position="35"/>
        <end position="56"/>
    </location>
</feature>
<keyword evidence="4 8" id="KW-0812">Transmembrane</keyword>
<evidence type="ECO:0000256" key="2">
    <source>
        <dbReference type="ARBA" id="ARBA00022448"/>
    </source>
</evidence>
<dbReference type="RefSeq" id="WP_095335059.1">
    <property type="nucleotide sequence ID" value="NZ_NQNY01000014.1"/>
</dbReference>
<name>A0A269TJY2_9BACT</name>
<comment type="caution">
    <text evidence="9">The sequence shown here is derived from an EMBL/GenBank/DDBJ whole genome shotgun (WGS) entry which is preliminary data.</text>
</comment>
<protein>
    <recommendedName>
        <fullName evidence="11">Potassium transporter KtrB</fullName>
    </recommendedName>
</protein>
<keyword evidence="2" id="KW-0813">Transport</keyword>
<dbReference type="GO" id="GO:0008324">
    <property type="term" value="F:monoatomic cation transmembrane transporter activity"/>
    <property type="evidence" value="ECO:0007669"/>
    <property type="project" value="InterPro"/>
</dbReference>
<feature type="transmembrane region" description="Helical" evidence="8">
    <location>
        <begin position="96"/>
        <end position="121"/>
    </location>
</feature>
<dbReference type="AlphaFoldDB" id="A0A269TJY2"/>
<dbReference type="GO" id="GO:0030001">
    <property type="term" value="P:metal ion transport"/>
    <property type="evidence" value="ECO:0007669"/>
    <property type="project" value="UniProtKB-ARBA"/>
</dbReference>
<evidence type="ECO:0000256" key="1">
    <source>
        <dbReference type="ARBA" id="ARBA00004651"/>
    </source>
</evidence>
<evidence type="ECO:0000313" key="9">
    <source>
        <dbReference type="EMBL" id="PAK21055.1"/>
    </source>
</evidence>
<dbReference type="OrthoDB" id="9810952at2"/>
<organism evidence="9 10">
    <name type="scientific">Mycoplasmopsis agassizii</name>
    <dbReference type="NCBI Taxonomy" id="33922"/>
    <lineage>
        <taxon>Bacteria</taxon>
        <taxon>Bacillati</taxon>
        <taxon>Mycoplasmatota</taxon>
        <taxon>Mycoplasmoidales</taxon>
        <taxon>Metamycoplasmataceae</taxon>
        <taxon>Mycoplasmopsis</taxon>
    </lineage>
</organism>
<dbReference type="PANTHER" id="PTHR32024:SF1">
    <property type="entry name" value="KTR SYSTEM POTASSIUM UPTAKE PROTEIN B"/>
    <property type="match status" value="1"/>
</dbReference>
<feature type="transmembrane region" description="Helical" evidence="8">
    <location>
        <begin position="378"/>
        <end position="397"/>
    </location>
</feature>
<feature type="transmembrane region" description="Helical" evidence="8">
    <location>
        <begin position="142"/>
        <end position="173"/>
    </location>
</feature>
<feature type="transmembrane region" description="Helical" evidence="8">
    <location>
        <begin position="494"/>
        <end position="514"/>
    </location>
</feature>
<sequence length="534" mass="59046">MNFKFWVRKLLRITKLNRVIFYIQKIRRGIIPSRYIFFIYLLITIGFAGILSIPAMHQDGKDISFLAALFTSASSFSDTGLVTVSTFDSWTMGGQAVIAILILFGGFGVFTLKIFIFNYVLRLNSGVDERELVNTERGTANIGALSEVIITSITFLLIIIFIGGIGFSLFFYYGTPSSTYAESLGSGYVGIVASGDLSMAFRQGFFHMISTINNAGFDILSSHSLAGYYQNHVFLFFTIVIFVIGGIGYPVIYDLSRHFRIWIKKLRNTYFLKNKETYFPKIRFSLFTKLTLVTYFSVGITMVILTIAFEATSKNPNTIWNDPIYGTYEDRVFNIIFNVAATRSAGFQTASFSSFTEASTILGSIGMFIGASPSSTGGGIRTTTFAIVLLSLWSKLTGRPSVRIFKRRISDETVRMSFVVLALSVILVFLISFIVASSLSVFGGQIPSQVSEAVNGNNTTIFTFNHVIFEVASAFGTTGLTPGITPLLNVPSQLAIIFTMFIGQLGISSTVLAWRSSKRKENAYEYLEEGISIG</sequence>
<dbReference type="GO" id="GO:0005886">
    <property type="term" value="C:plasma membrane"/>
    <property type="evidence" value="ECO:0007669"/>
    <property type="project" value="UniProtKB-SubCell"/>
</dbReference>